<organism evidence="7">
    <name type="scientific">uncultured Poseidoniia archaeon</name>
    <dbReference type="NCBI Taxonomy" id="1697135"/>
    <lineage>
        <taxon>Archaea</taxon>
        <taxon>Methanobacteriati</taxon>
        <taxon>Thermoplasmatota</taxon>
        <taxon>Candidatus Poseidoniia</taxon>
        <taxon>environmental samples</taxon>
    </lineage>
</organism>
<dbReference type="Pfam" id="PF04138">
    <property type="entry name" value="GtrA_DPMS_TM"/>
    <property type="match status" value="1"/>
</dbReference>
<feature type="transmembrane region" description="Helical" evidence="5">
    <location>
        <begin position="91"/>
        <end position="112"/>
    </location>
</feature>
<reference evidence="7" key="2">
    <citation type="journal article" date="2015" name="ISME J.">
        <title>A new class of marine Euryarchaeota group II from the Mediterranean deep chlorophyll maximum.</title>
        <authorList>
            <person name="Martin-Cuadrado A.B."/>
            <person name="Garcia-Heredia I."/>
            <person name="Molto A.G."/>
            <person name="Lopez-Ubeda R."/>
            <person name="Kimes N."/>
            <person name="Lopez-Garcia P."/>
            <person name="Moreira D."/>
            <person name="Rodriguez-Valera F."/>
        </authorList>
    </citation>
    <scope>NUCLEOTIDE SEQUENCE</scope>
</reference>
<dbReference type="GO" id="GO:0016020">
    <property type="term" value="C:membrane"/>
    <property type="evidence" value="ECO:0007669"/>
    <property type="project" value="UniProtKB-SubCell"/>
</dbReference>
<dbReference type="AlphaFoldDB" id="A0A1B1TA14"/>
<keyword evidence="3 5" id="KW-1133">Transmembrane helix</keyword>
<evidence type="ECO:0000256" key="5">
    <source>
        <dbReference type="SAM" id="Phobius"/>
    </source>
</evidence>
<feature type="transmembrane region" description="Helical" evidence="5">
    <location>
        <begin position="124"/>
        <end position="144"/>
    </location>
</feature>
<proteinExistence type="predicted"/>
<evidence type="ECO:0000256" key="1">
    <source>
        <dbReference type="ARBA" id="ARBA00004141"/>
    </source>
</evidence>
<comment type="subcellular location">
    <subcellularLocation>
        <location evidence="1">Membrane</location>
        <topology evidence="1">Multi-pass membrane protein</topology>
    </subcellularLocation>
</comment>
<feature type="domain" description="GtrA/DPMS transmembrane" evidence="6">
    <location>
        <begin position="28"/>
        <end position="144"/>
    </location>
</feature>
<dbReference type="EMBL" id="KP211813">
    <property type="protein sequence ID" value="ANV79118.1"/>
    <property type="molecule type" value="Genomic_DNA"/>
</dbReference>
<name>A0A1B1TA14_9ARCH</name>
<dbReference type="InterPro" id="IPR007267">
    <property type="entry name" value="GtrA_DPMS_TM"/>
</dbReference>
<evidence type="ECO:0000259" key="6">
    <source>
        <dbReference type="Pfam" id="PF04138"/>
    </source>
</evidence>
<keyword evidence="2 5" id="KW-0812">Transmembrane</keyword>
<accession>A0A1B1TA14</accession>
<dbReference type="GO" id="GO:0000271">
    <property type="term" value="P:polysaccharide biosynthetic process"/>
    <property type="evidence" value="ECO:0007669"/>
    <property type="project" value="InterPro"/>
</dbReference>
<feature type="transmembrane region" description="Helical" evidence="5">
    <location>
        <begin position="58"/>
        <end position="79"/>
    </location>
</feature>
<keyword evidence="4 5" id="KW-0472">Membrane</keyword>
<evidence type="ECO:0000313" key="7">
    <source>
        <dbReference type="EMBL" id="ANV79118.1"/>
    </source>
</evidence>
<evidence type="ECO:0000256" key="4">
    <source>
        <dbReference type="ARBA" id="ARBA00023136"/>
    </source>
</evidence>
<protein>
    <recommendedName>
        <fullName evidence="6">GtrA/DPMS transmembrane domain-containing protein</fullName>
    </recommendedName>
</protein>
<sequence>MKYFVNKMSRIVSDEYPWTKLLREYVMYCAVGCINVAIFAGLYWFFSNYLTVTSSPETFGWAVSFAISSAQAFVLHRWLTFESDSNIKTSFTKMMIVYTVLWIVSTATFYVLVEVIELGELISWAINTTAFGFFTFLGLRFYAFPLSDGRVTRKERLENFRERRKA</sequence>
<reference evidence="7" key="1">
    <citation type="submission" date="2014-11" db="EMBL/GenBank/DDBJ databases">
        <authorList>
            <person name="Zhu J."/>
            <person name="Qi W."/>
            <person name="Song R."/>
        </authorList>
    </citation>
    <scope>NUCLEOTIDE SEQUENCE</scope>
</reference>
<feature type="transmembrane region" description="Helical" evidence="5">
    <location>
        <begin position="25"/>
        <end position="46"/>
    </location>
</feature>
<evidence type="ECO:0000256" key="2">
    <source>
        <dbReference type="ARBA" id="ARBA00022692"/>
    </source>
</evidence>
<evidence type="ECO:0000256" key="3">
    <source>
        <dbReference type="ARBA" id="ARBA00022989"/>
    </source>
</evidence>